<feature type="compositionally biased region" description="Low complexity" evidence="1">
    <location>
        <begin position="367"/>
        <end position="400"/>
    </location>
</feature>
<dbReference type="Proteomes" id="UP000053411">
    <property type="component" value="Unassembled WGS sequence"/>
</dbReference>
<sequence length="625" mass="68101">MSQDQDIFYDYERDIIAPLRSPGLEPVKPEYGPRESPAPLVPADDTSSDSSGAEDTEAVPRREKPIARKGRANRTFADGVLILSLDPNQRALASQARQEPLDSRSQSEEEEDDDGDDNAARGGRRQMRRLGRVLRHGANTAPVKAMPVPRTALPADPDGLDDDDDDDFPMVDSPANVAAEQPVRSPPRPAHAIQKSEGQSQSTYTTSKKVDLSRKQFNTIPPPRTRQLYPNLRLNLTPSIRDGDQDDDSILKSPILRQFAISPRDAHPDFTLPAMQQRSPPRSSPAGLPDYRTTLPSLKIAIGDLPEPSMGGFACQSPSMGPPLSAQFASYASPASYSAYFAMSPPDPPSHSNWRTTTGNSTASTFSDHTSSASVSGSTPASSIITPSPAASGPSALTPLPEHDLEEQVEDSRTQNIPFKETDLASQGEPRLIPRPRPRPQPKAPSKPRSQPAARLKLQSQRAARPKPQPSPATRSKPQLQPQPPPPDPEPQLQPESQIEAEHKAGSETESELSELSELESELDSEPEPQPESKPQSKSQPKRPSVSQSKSQSEVVPSPPTGPRFSLGPFKCTYEGCTAAPFQTQYLLNSHMNVHSNTRTHFCPVKDCPRGYGGLGFKRKNEMIR</sequence>
<dbReference type="EMBL" id="KN848110">
    <property type="protein sequence ID" value="KIX92110.1"/>
    <property type="molecule type" value="Genomic_DNA"/>
</dbReference>
<name>A0A0D2GRE9_9EURO</name>
<feature type="compositionally biased region" description="Pro residues" evidence="1">
    <location>
        <begin position="481"/>
        <end position="492"/>
    </location>
</feature>
<dbReference type="GeneID" id="27717940"/>
<evidence type="ECO:0000256" key="1">
    <source>
        <dbReference type="SAM" id="MobiDB-lite"/>
    </source>
</evidence>
<evidence type="ECO:0008006" key="4">
    <source>
        <dbReference type="Google" id="ProtNLM"/>
    </source>
</evidence>
<dbReference type="AlphaFoldDB" id="A0A0D2GRE9"/>
<keyword evidence="3" id="KW-1185">Reference proteome</keyword>
<organism evidence="2 3">
    <name type="scientific">Fonsecaea multimorphosa CBS 102226</name>
    <dbReference type="NCBI Taxonomy" id="1442371"/>
    <lineage>
        <taxon>Eukaryota</taxon>
        <taxon>Fungi</taxon>
        <taxon>Dikarya</taxon>
        <taxon>Ascomycota</taxon>
        <taxon>Pezizomycotina</taxon>
        <taxon>Eurotiomycetes</taxon>
        <taxon>Chaetothyriomycetidae</taxon>
        <taxon>Chaetothyriales</taxon>
        <taxon>Herpotrichiellaceae</taxon>
        <taxon>Fonsecaea</taxon>
    </lineage>
</organism>
<feature type="region of interest" description="Disordered" evidence="1">
    <location>
        <begin position="91"/>
        <end position="231"/>
    </location>
</feature>
<dbReference type="VEuPathDB" id="FungiDB:Z520_12194"/>
<evidence type="ECO:0000313" key="3">
    <source>
        <dbReference type="Proteomes" id="UP000053411"/>
    </source>
</evidence>
<feature type="region of interest" description="Disordered" evidence="1">
    <location>
        <begin position="1"/>
        <end position="73"/>
    </location>
</feature>
<evidence type="ECO:0000313" key="2">
    <source>
        <dbReference type="EMBL" id="KIX92110.1"/>
    </source>
</evidence>
<feature type="region of interest" description="Disordered" evidence="1">
    <location>
        <begin position="348"/>
        <end position="564"/>
    </location>
</feature>
<feature type="compositionally biased region" description="Low complexity" evidence="1">
    <location>
        <begin position="533"/>
        <end position="556"/>
    </location>
</feature>
<gene>
    <name evidence="2" type="ORF">Z520_12194</name>
</gene>
<feature type="compositionally biased region" description="Acidic residues" evidence="1">
    <location>
        <begin position="158"/>
        <end position="169"/>
    </location>
</feature>
<feature type="compositionally biased region" description="Basic residues" evidence="1">
    <location>
        <begin position="122"/>
        <end position="135"/>
    </location>
</feature>
<feature type="compositionally biased region" description="Polar residues" evidence="1">
    <location>
        <begin position="350"/>
        <end position="366"/>
    </location>
</feature>
<reference evidence="2 3" key="1">
    <citation type="submission" date="2015-01" db="EMBL/GenBank/DDBJ databases">
        <title>The Genome Sequence of Fonsecaea multimorphosa CBS 102226.</title>
        <authorList>
            <consortium name="The Broad Institute Genomics Platform"/>
            <person name="Cuomo C."/>
            <person name="de Hoog S."/>
            <person name="Gorbushina A."/>
            <person name="Stielow B."/>
            <person name="Teixiera M."/>
            <person name="Abouelleil A."/>
            <person name="Chapman S.B."/>
            <person name="Priest M."/>
            <person name="Young S.K."/>
            <person name="Wortman J."/>
            <person name="Nusbaum C."/>
            <person name="Birren B."/>
        </authorList>
    </citation>
    <scope>NUCLEOTIDE SEQUENCE [LARGE SCALE GENOMIC DNA]</scope>
    <source>
        <strain evidence="2 3">CBS 102226</strain>
    </source>
</reference>
<accession>A0A0D2GRE9</accession>
<feature type="compositionally biased region" description="Polar residues" evidence="1">
    <location>
        <begin position="196"/>
        <end position="207"/>
    </location>
</feature>
<feature type="compositionally biased region" description="Acidic residues" evidence="1">
    <location>
        <begin position="108"/>
        <end position="117"/>
    </location>
</feature>
<dbReference type="RefSeq" id="XP_016626233.1">
    <property type="nucleotide sequence ID" value="XM_016782681.1"/>
</dbReference>
<dbReference type="OrthoDB" id="6077919at2759"/>
<dbReference type="Gene3D" id="3.30.160.60">
    <property type="entry name" value="Classic Zinc Finger"/>
    <property type="match status" value="1"/>
</dbReference>
<proteinExistence type="predicted"/>
<protein>
    <recommendedName>
        <fullName evidence="4">C2H2-type domain-containing protein</fullName>
    </recommendedName>
</protein>
<feature type="compositionally biased region" description="Acidic residues" evidence="1">
    <location>
        <begin position="509"/>
        <end position="529"/>
    </location>
</feature>